<feature type="transmembrane region" description="Helical" evidence="1">
    <location>
        <begin position="65"/>
        <end position="87"/>
    </location>
</feature>
<protein>
    <submittedName>
        <fullName evidence="2">Uncharacterized protein</fullName>
    </submittedName>
</protein>
<evidence type="ECO:0000313" key="2">
    <source>
        <dbReference type="EMBL" id="MEJ1249133.1"/>
    </source>
</evidence>
<proteinExistence type="predicted"/>
<gene>
    <name evidence="2" type="ORF">WB794_05535</name>
</gene>
<organism evidence="2 3">
    <name type="scientific">Denitratimonas tolerans</name>
    <dbReference type="NCBI Taxonomy" id="1338420"/>
    <lineage>
        <taxon>Bacteria</taxon>
        <taxon>Pseudomonadati</taxon>
        <taxon>Pseudomonadota</taxon>
        <taxon>Gammaproteobacteria</taxon>
        <taxon>Lysobacterales</taxon>
        <taxon>Lysobacteraceae</taxon>
        <taxon>Denitratimonas</taxon>
    </lineage>
</organism>
<feature type="transmembrane region" description="Helical" evidence="1">
    <location>
        <begin position="6"/>
        <end position="23"/>
    </location>
</feature>
<dbReference type="RefSeq" id="WP_337334850.1">
    <property type="nucleotide sequence ID" value="NZ_JBBDHC010000006.1"/>
</dbReference>
<name>A0AAW9R4G2_9GAMM</name>
<sequence length="97" mass="10860">MQFLSLVLFFPTFFIMGALFMLYPRRPGGGARRLFELAVLAVALALSIWAMLWGVEHADPNAGAIWRQVLATLLAYGVFLAVVLLAWPVRSRLLRGR</sequence>
<accession>A0AAW9R4G2</accession>
<evidence type="ECO:0000313" key="3">
    <source>
        <dbReference type="Proteomes" id="UP001364472"/>
    </source>
</evidence>
<keyword evidence="1" id="KW-0472">Membrane</keyword>
<keyword evidence="1" id="KW-1133">Transmembrane helix</keyword>
<feature type="transmembrane region" description="Helical" evidence="1">
    <location>
        <begin position="35"/>
        <end position="53"/>
    </location>
</feature>
<comment type="caution">
    <text evidence="2">The sequence shown here is derived from an EMBL/GenBank/DDBJ whole genome shotgun (WGS) entry which is preliminary data.</text>
</comment>
<keyword evidence="1" id="KW-0812">Transmembrane</keyword>
<evidence type="ECO:0000256" key="1">
    <source>
        <dbReference type="SAM" id="Phobius"/>
    </source>
</evidence>
<dbReference type="EMBL" id="JBBDHC010000006">
    <property type="protein sequence ID" value="MEJ1249133.1"/>
    <property type="molecule type" value="Genomic_DNA"/>
</dbReference>
<dbReference type="Proteomes" id="UP001364472">
    <property type="component" value="Unassembled WGS sequence"/>
</dbReference>
<dbReference type="AlphaFoldDB" id="A0AAW9R4G2"/>
<reference evidence="2 3" key="1">
    <citation type="journal article" date="2016" name="Antonie Van Leeuwenhoek">
        <title>Denitratimonas tolerans gen. nov., sp. nov., a denitrifying bacterium isolated from a bioreactor for tannery wastewater treatment.</title>
        <authorList>
            <person name="Han S.I."/>
            <person name="Kim J.O."/>
            <person name="Lee Y.R."/>
            <person name="Ekpeghere K.I."/>
            <person name="Koh S.C."/>
            <person name="Whang K.S."/>
        </authorList>
    </citation>
    <scope>NUCLEOTIDE SEQUENCE [LARGE SCALE GENOMIC DNA]</scope>
    <source>
        <strain evidence="2 3">KACC 17565</strain>
    </source>
</reference>
<keyword evidence="3" id="KW-1185">Reference proteome</keyword>